<evidence type="ECO:0000313" key="3">
    <source>
        <dbReference type="Proteomes" id="UP000503278"/>
    </source>
</evidence>
<dbReference type="KEGG" id="mrob:HH214_18190"/>
<name>A0A7L5E5K4_9SPHI</name>
<feature type="transmembrane region" description="Helical" evidence="1">
    <location>
        <begin position="172"/>
        <end position="191"/>
    </location>
</feature>
<feature type="transmembrane region" description="Helical" evidence="1">
    <location>
        <begin position="141"/>
        <end position="160"/>
    </location>
</feature>
<keyword evidence="1" id="KW-1133">Transmembrane helix</keyword>
<dbReference type="EMBL" id="CP051682">
    <property type="protein sequence ID" value="QJD97667.1"/>
    <property type="molecule type" value="Genomic_DNA"/>
</dbReference>
<dbReference type="Gene3D" id="1.20.1720.10">
    <property type="entry name" value="Multidrug resistance protein D"/>
    <property type="match status" value="1"/>
</dbReference>
<feature type="transmembrane region" description="Helical" evidence="1">
    <location>
        <begin position="238"/>
        <end position="255"/>
    </location>
</feature>
<proteinExistence type="predicted"/>
<protein>
    <recommendedName>
        <fullName evidence="4">MFS transporter</fullName>
    </recommendedName>
</protein>
<keyword evidence="1" id="KW-0812">Transmembrane</keyword>
<feature type="transmembrane region" description="Helical" evidence="1">
    <location>
        <begin position="83"/>
        <end position="102"/>
    </location>
</feature>
<feature type="transmembrane region" description="Helical" evidence="1">
    <location>
        <begin position="108"/>
        <end position="129"/>
    </location>
</feature>
<dbReference type="InterPro" id="IPR036259">
    <property type="entry name" value="MFS_trans_sf"/>
</dbReference>
<sequence length="291" mass="33749">MKEVIPLFKSWVPMWLIRVTMFIVILPSLVLFFLPLSNINAAAGYYGIEPADVQYSVLVYYAGYTSFFILEKRFFRYLATKEYFFIFTILQVVTSFACYYTHGLLILLILRFIQGMGLTSTANLGMSIIFNRLSSERGRAISYSVYFGMLVCMIPFNNFITADLIDAFNFNVIYKGAIFSYLPGLILLGATMNNVRLNIKFPLYLLDWSSFICFGWFLCLLGYILVYGQERYWLEDKYILYAVILAAFLLLIFLVRQNALKRPYFKLQVFRYRNFILGGESFSYSISAGLP</sequence>
<dbReference type="AlphaFoldDB" id="A0A7L5E5K4"/>
<evidence type="ECO:0008006" key="4">
    <source>
        <dbReference type="Google" id="ProtNLM"/>
    </source>
</evidence>
<accession>A0A7L5E5K4</accession>
<feature type="transmembrane region" description="Helical" evidence="1">
    <location>
        <begin position="12"/>
        <end position="33"/>
    </location>
</feature>
<keyword evidence="1" id="KW-0472">Membrane</keyword>
<dbReference type="RefSeq" id="WP_169610050.1">
    <property type="nucleotide sequence ID" value="NZ_CP051682.1"/>
</dbReference>
<gene>
    <name evidence="2" type="ORF">HH214_18190</name>
</gene>
<keyword evidence="3" id="KW-1185">Reference proteome</keyword>
<organism evidence="2 3">
    <name type="scientific">Mucilaginibacter robiniae</name>
    <dbReference type="NCBI Taxonomy" id="2728022"/>
    <lineage>
        <taxon>Bacteria</taxon>
        <taxon>Pseudomonadati</taxon>
        <taxon>Bacteroidota</taxon>
        <taxon>Sphingobacteriia</taxon>
        <taxon>Sphingobacteriales</taxon>
        <taxon>Sphingobacteriaceae</taxon>
        <taxon>Mucilaginibacter</taxon>
    </lineage>
</organism>
<reference evidence="2 3" key="1">
    <citation type="submission" date="2020-04" db="EMBL/GenBank/DDBJ databases">
        <title>Genome sequencing of novel species.</title>
        <authorList>
            <person name="Heo J."/>
            <person name="Kim S.-J."/>
            <person name="Kim J.-S."/>
            <person name="Hong S.-B."/>
            <person name="Kwon S.-W."/>
        </authorList>
    </citation>
    <scope>NUCLEOTIDE SEQUENCE [LARGE SCALE GENOMIC DNA]</scope>
    <source>
        <strain evidence="2 3">F39-2</strain>
    </source>
</reference>
<evidence type="ECO:0000256" key="1">
    <source>
        <dbReference type="SAM" id="Phobius"/>
    </source>
</evidence>
<feature type="transmembrane region" description="Helical" evidence="1">
    <location>
        <begin position="53"/>
        <end position="71"/>
    </location>
</feature>
<dbReference type="SUPFAM" id="SSF103473">
    <property type="entry name" value="MFS general substrate transporter"/>
    <property type="match status" value="1"/>
</dbReference>
<evidence type="ECO:0000313" key="2">
    <source>
        <dbReference type="EMBL" id="QJD97667.1"/>
    </source>
</evidence>
<feature type="transmembrane region" description="Helical" evidence="1">
    <location>
        <begin position="203"/>
        <end position="226"/>
    </location>
</feature>
<dbReference type="Proteomes" id="UP000503278">
    <property type="component" value="Chromosome"/>
</dbReference>